<accession>A0A1S7LPI4</accession>
<dbReference type="EC" id="3.1.3.25" evidence="8"/>
<dbReference type="GO" id="GO:0046854">
    <property type="term" value="P:phosphatidylinositol phosphate biosynthetic process"/>
    <property type="evidence" value="ECO:0007669"/>
    <property type="project" value="InterPro"/>
</dbReference>
<dbReference type="GO" id="GO:0008934">
    <property type="term" value="F:inositol monophosphate 1-phosphatase activity"/>
    <property type="evidence" value="ECO:0007669"/>
    <property type="project" value="InterPro"/>
</dbReference>
<dbReference type="GO" id="GO:0007165">
    <property type="term" value="P:signal transduction"/>
    <property type="evidence" value="ECO:0007669"/>
    <property type="project" value="TreeGrafter"/>
</dbReference>
<keyword evidence="4 7" id="KW-0479">Metal-binding</keyword>
<evidence type="ECO:0000256" key="5">
    <source>
        <dbReference type="ARBA" id="ARBA00022801"/>
    </source>
</evidence>
<evidence type="ECO:0000256" key="6">
    <source>
        <dbReference type="ARBA" id="ARBA00022842"/>
    </source>
</evidence>
<dbReference type="GO" id="GO:0006020">
    <property type="term" value="P:inositol metabolic process"/>
    <property type="evidence" value="ECO:0007669"/>
    <property type="project" value="TreeGrafter"/>
</dbReference>
<dbReference type="InterPro" id="IPR020583">
    <property type="entry name" value="Inositol_monoP_metal-BS"/>
</dbReference>
<dbReference type="InterPro" id="IPR000760">
    <property type="entry name" value="Inositol_monophosphatase-like"/>
</dbReference>
<comment type="catalytic activity">
    <reaction evidence="1 8">
        <text>a myo-inositol phosphate + H2O = myo-inositol + phosphate</text>
        <dbReference type="Rhea" id="RHEA:24056"/>
        <dbReference type="ChEBI" id="CHEBI:15377"/>
        <dbReference type="ChEBI" id="CHEBI:17268"/>
        <dbReference type="ChEBI" id="CHEBI:43474"/>
        <dbReference type="ChEBI" id="CHEBI:84139"/>
        <dbReference type="EC" id="3.1.3.25"/>
    </reaction>
</comment>
<dbReference type="FunFam" id="3.30.540.10:FF:000003">
    <property type="entry name" value="Inositol-1-monophosphatase"/>
    <property type="match status" value="1"/>
</dbReference>
<comment type="cofactor">
    <cofactor evidence="2 7 8">
        <name>Mg(2+)</name>
        <dbReference type="ChEBI" id="CHEBI:18420"/>
    </cofactor>
</comment>
<dbReference type="PRINTS" id="PR00377">
    <property type="entry name" value="IMPHPHTASES"/>
</dbReference>
<keyword evidence="5 8" id="KW-0378">Hydrolase</keyword>
<dbReference type="Pfam" id="PF00459">
    <property type="entry name" value="Inositol_P"/>
    <property type="match status" value="1"/>
</dbReference>
<protein>
    <recommendedName>
        <fullName evidence="8">Inositol-1-monophosphatase</fullName>
        <ecNumber evidence="8">3.1.3.25</ecNumber>
    </recommendedName>
</protein>
<evidence type="ECO:0000256" key="7">
    <source>
        <dbReference type="PIRSR" id="PIRSR600760-2"/>
    </source>
</evidence>
<dbReference type="PANTHER" id="PTHR20854:SF4">
    <property type="entry name" value="INOSITOL-1-MONOPHOSPHATASE-RELATED"/>
    <property type="match status" value="1"/>
</dbReference>
<feature type="binding site" evidence="7">
    <location>
        <position position="88"/>
    </location>
    <ligand>
        <name>Mg(2+)</name>
        <dbReference type="ChEBI" id="CHEBI:18420"/>
        <label>1</label>
        <note>catalytic</note>
    </ligand>
</feature>
<sequence length="275" mass="30566">MNLSPALNVAVRAARDAGRIALRHFDQLHRLEIREKAPQDLVTNADLEVEEILISQLKKAYPQYGILAEESGRQGDNKGLHWIIDPIDGTLNFSRGLPHFAISIALARGTDVQGGLIYDPVRDELFTAEKGRGAFLNDRRMRVSQQPHMVASLLGTGFPFRHQELKEPYLKAFREVLQRAGEVRRAGSAALDLAYVAAGRFDAFWELRLSPWDIAAGQLMVTEAGGYVSDMTGDKNHMRSGDIVAGNTDIQPQLLELLQHNKLDDLPPRPAVQKS</sequence>
<dbReference type="FunFam" id="3.40.190.80:FF:000020">
    <property type="entry name" value="Fructose-1,6-bisphosphatase/inositol-1-monophosphatase"/>
    <property type="match status" value="1"/>
</dbReference>
<name>A0A1S7LPI4_MAGMO</name>
<evidence type="ECO:0000313" key="9">
    <source>
        <dbReference type="EMBL" id="CRH07711.1"/>
    </source>
</evidence>
<reference evidence="9" key="1">
    <citation type="submission" date="2015-04" db="EMBL/GenBank/DDBJ databases">
        <authorList>
            <person name="Syromyatnikov M.Y."/>
            <person name="Popov V.N."/>
        </authorList>
    </citation>
    <scope>NUCLEOTIDE SEQUENCE</scope>
    <source>
        <strain evidence="9">MO-1</strain>
    </source>
</reference>
<dbReference type="PROSITE" id="PS00630">
    <property type="entry name" value="IMP_2"/>
    <property type="match status" value="1"/>
</dbReference>
<organism evidence="9">
    <name type="scientific">Magnetococcus massalia (strain MO-1)</name>
    <dbReference type="NCBI Taxonomy" id="451514"/>
    <lineage>
        <taxon>Bacteria</taxon>
        <taxon>Pseudomonadati</taxon>
        <taxon>Pseudomonadota</taxon>
        <taxon>Magnetococcia</taxon>
        <taxon>Magnetococcales</taxon>
        <taxon>Magnetococcaceae</taxon>
        <taxon>Magnetococcus</taxon>
    </lineage>
</organism>
<dbReference type="SUPFAM" id="SSF56655">
    <property type="entry name" value="Carbohydrate phosphatase"/>
    <property type="match status" value="1"/>
</dbReference>
<feature type="binding site" evidence="7">
    <location>
        <position position="85"/>
    </location>
    <ligand>
        <name>Mg(2+)</name>
        <dbReference type="ChEBI" id="CHEBI:18420"/>
        <label>1</label>
        <note>catalytic</note>
    </ligand>
</feature>
<dbReference type="PROSITE" id="PS00629">
    <property type="entry name" value="IMP_1"/>
    <property type="match status" value="1"/>
</dbReference>
<dbReference type="GO" id="GO:0046872">
    <property type="term" value="F:metal ion binding"/>
    <property type="evidence" value="ECO:0007669"/>
    <property type="project" value="UniProtKB-KW"/>
</dbReference>
<dbReference type="CDD" id="cd01639">
    <property type="entry name" value="IMPase"/>
    <property type="match status" value="1"/>
</dbReference>
<dbReference type="InterPro" id="IPR020550">
    <property type="entry name" value="Inositol_monophosphatase_CS"/>
</dbReference>
<feature type="binding site" evidence="7">
    <location>
        <position position="87"/>
    </location>
    <ligand>
        <name>Mg(2+)</name>
        <dbReference type="ChEBI" id="CHEBI:18420"/>
        <label>1</label>
        <note>catalytic</note>
    </ligand>
</feature>
<gene>
    <name evidence="9" type="primary">suhB</name>
    <name evidence="9" type="ORF">MAGMO_3575</name>
</gene>
<feature type="binding site" evidence="7">
    <location>
        <position position="213"/>
    </location>
    <ligand>
        <name>Mg(2+)</name>
        <dbReference type="ChEBI" id="CHEBI:18420"/>
        <label>1</label>
        <note>catalytic</note>
    </ligand>
</feature>
<dbReference type="Gene3D" id="3.30.540.10">
    <property type="entry name" value="Fructose-1,6-Bisphosphatase, subunit A, domain 1"/>
    <property type="match status" value="1"/>
</dbReference>
<dbReference type="Gene3D" id="3.40.190.80">
    <property type="match status" value="1"/>
</dbReference>
<comment type="similarity">
    <text evidence="3 8">Belongs to the inositol monophosphatase superfamily.</text>
</comment>
<dbReference type="InterPro" id="IPR033942">
    <property type="entry name" value="IMPase"/>
</dbReference>
<evidence type="ECO:0000256" key="2">
    <source>
        <dbReference type="ARBA" id="ARBA00001946"/>
    </source>
</evidence>
<evidence type="ECO:0000256" key="3">
    <source>
        <dbReference type="ARBA" id="ARBA00009759"/>
    </source>
</evidence>
<feature type="binding site" evidence="7">
    <location>
        <position position="69"/>
    </location>
    <ligand>
        <name>Mg(2+)</name>
        <dbReference type="ChEBI" id="CHEBI:18420"/>
        <label>1</label>
        <note>catalytic</note>
    </ligand>
</feature>
<keyword evidence="6 7" id="KW-0460">Magnesium</keyword>
<dbReference type="PANTHER" id="PTHR20854">
    <property type="entry name" value="INOSITOL MONOPHOSPHATASE"/>
    <property type="match status" value="1"/>
</dbReference>
<dbReference type="AlphaFoldDB" id="A0A1S7LPI4"/>
<dbReference type="PRINTS" id="PR01959">
    <property type="entry name" value="SBIMPHPHTASE"/>
</dbReference>
<evidence type="ECO:0000256" key="1">
    <source>
        <dbReference type="ARBA" id="ARBA00001033"/>
    </source>
</evidence>
<dbReference type="InterPro" id="IPR022337">
    <property type="entry name" value="Inositol_monophosphatase_SuhB"/>
</dbReference>
<evidence type="ECO:0000256" key="8">
    <source>
        <dbReference type="RuleBase" id="RU364068"/>
    </source>
</evidence>
<evidence type="ECO:0000256" key="4">
    <source>
        <dbReference type="ARBA" id="ARBA00022723"/>
    </source>
</evidence>
<proteinExistence type="inferred from homology"/>
<dbReference type="EMBL" id="LO017727">
    <property type="protein sequence ID" value="CRH07711.1"/>
    <property type="molecule type" value="Genomic_DNA"/>
</dbReference>